<gene>
    <name evidence="1" type="ORF">H8700_09220</name>
</gene>
<accession>A0ABR7MXD2</accession>
<sequence>MREMRFKMERPGLVEPGQQVHVSEKKVALNYTYIIDPAVAMSGCYKVNQRIHTSEGVVKNIEHTERGYYVIVEFDEEPIEEQK</sequence>
<evidence type="ECO:0000313" key="1">
    <source>
        <dbReference type="EMBL" id="MBC8557887.1"/>
    </source>
</evidence>
<keyword evidence="2" id="KW-1185">Reference proteome</keyword>
<dbReference type="RefSeq" id="WP_022140938.1">
    <property type="nucleotide sequence ID" value="NZ_JACRSW010000032.1"/>
</dbReference>
<dbReference type="EMBL" id="JACRSW010000032">
    <property type="protein sequence ID" value="MBC8557887.1"/>
    <property type="molecule type" value="Genomic_DNA"/>
</dbReference>
<comment type="caution">
    <text evidence="1">The sequence shown here is derived from an EMBL/GenBank/DDBJ whole genome shotgun (WGS) entry which is preliminary data.</text>
</comment>
<organism evidence="1 2">
    <name type="scientific">Jutongia hominis</name>
    <dbReference type="NCBI Taxonomy" id="2763664"/>
    <lineage>
        <taxon>Bacteria</taxon>
        <taxon>Bacillati</taxon>
        <taxon>Bacillota</taxon>
        <taxon>Clostridia</taxon>
        <taxon>Lachnospirales</taxon>
        <taxon>Lachnospiraceae</taxon>
        <taxon>Jutongia</taxon>
    </lineage>
</organism>
<evidence type="ECO:0000313" key="2">
    <source>
        <dbReference type="Proteomes" id="UP000637513"/>
    </source>
</evidence>
<protein>
    <submittedName>
        <fullName evidence="1">Uncharacterized protein</fullName>
    </submittedName>
</protein>
<dbReference type="Proteomes" id="UP000637513">
    <property type="component" value="Unassembled WGS sequence"/>
</dbReference>
<proteinExistence type="predicted"/>
<reference evidence="1 2" key="1">
    <citation type="submission" date="2020-08" db="EMBL/GenBank/DDBJ databases">
        <title>Genome public.</title>
        <authorList>
            <person name="Liu C."/>
            <person name="Sun Q."/>
        </authorList>
    </citation>
    <scope>NUCLEOTIDE SEQUENCE [LARGE SCALE GENOMIC DNA]</scope>
    <source>
        <strain evidence="1 2">BX3</strain>
    </source>
</reference>
<name>A0ABR7MXD2_9FIRM</name>